<gene>
    <name evidence="1" type="ORF">L6164_006552</name>
</gene>
<sequence length="658" mass="73845">MAHQWADDLSQFPQAQYTGLPNPFKFFSRNLSAPFPTNSFFQNFVLKNGDQPEYIHPYLIKSSRSSLSISYPSQFISPSSICQVFNADLTISALRKTKPDSGRHVISSYSDLSVTLDIPASNLQFFLVRGSPYVTASVNEPTPLSIITIHAILSFSFNDSLTKYTIRFNNGQTWLIYSSSPINFSRTCSGINSKVFFGIIRVAVLPDDNLNSEATLDRCSSCYPVSGDAVFREPFTLKYNWTRTGCGDLLMLAHPLHLKLLSKRDSNVIVLDDFKYRSIDGALVGLVGDSWALKSNPIHVPFHSTRPLAKGSSGEIVSSLRRDVEGLDSSAITTTSSYNHGKLIARAARLALIAKQVLCPEVLPKIEQFLKETIEAWLDGTLVGNGFLYDGKWGGIVTSDLADDFVFSIYHNHHSYLGYFLYGIAVLVHINPTWGRMYKPKVYARLGDYMNLKRKPSSIYPRLRCFDSYKLHSWAGGLTELANGRYQQSWSEAVNSYYSAALLGNEYGDSGLMVAGVTLTSFEIRAAQTWCQVKLKSKVYGEDFSKINSAVGVMWSNKRDSRVELGFVPGDWRECKLSNQVLPLLPITEDLFCNVSYVKKLVNRTKPTLHMDKWKGFAYALEAIYDKKCALEKTRSLKEYDESNSLTNLLCWIHTRGS</sequence>
<keyword evidence="2" id="KW-1185">Reference proteome</keyword>
<dbReference type="EMBL" id="CM039428">
    <property type="protein sequence ID" value="KAI4352285.1"/>
    <property type="molecule type" value="Genomic_DNA"/>
</dbReference>
<evidence type="ECO:0000313" key="2">
    <source>
        <dbReference type="Proteomes" id="UP000828941"/>
    </source>
</evidence>
<reference evidence="1 2" key="1">
    <citation type="journal article" date="2022" name="DNA Res.">
        <title>Chromosomal-level genome assembly of the orchid tree Bauhinia variegata (Leguminosae; Cercidoideae) supports the allotetraploid origin hypothesis of Bauhinia.</title>
        <authorList>
            <person name="Zhong Y."/>
            <person name="Chen Y."/>
            <person name="Zheng D."/>
            <person name="Pang J."/>
            <person name="Liu Y."/>
            <person name="Luo S."/>
            <person name="Meng S."/>
            <person name="Qian L."/>
            <person name="Wei D."/>
            <person name="Dai S."/>
            <person name="Zhou R."/>
        </authorList>
    </citation>
    <scope>NUCLEOTIDE SEQUENCE [LARGE SCALE GENOMIC DNA]</scope>
    <source>
        <strain evidence="1">BV-YZ2020</strain>
    </source>
</reference>
<dbReference type="Proteomes" id="UP000828941">
    <property type="component" value="Chromosome 3"/>
</dbReference>
<name>A0ACB9PU52_BAUVA</name>
<comment type="caution">
    <text evidence="1">The sequence shown here is derived from an EMBL/GenBank/DDBJ whole genome shotgun (WGS) entry which is preliminary data.</text>
</comment>
<accession>A0ACB9PU52</accession>
<protein>
    <submittedName>
        <fullName evidence="1">Uncharacterized protein</fullName>
    </submittedName>
</protein>
<evidence type="ECO:0000313" key="1">
    <source>
        <dbReference type="EMBL" id="KAI4352285.1"/>
    </source>
</evidence>
<organism evidence="1 2">
    <name type="scientific">Bauhinia variegata</name>
    <name type="common">Purple orchid tree</name>
    <name type="synonym">Phanera variegata</name>
    <dbReference type="NCBI Taxonomy" id="167791"/>
    <lineage>
        <taxon>Eukaryota</taxon>
        <taxon>Viridiplantae</taxon>
        <taxon>Streptophyta</taxon>
        <taxon>Embryophyta</taxon>
        <taxon>Tracheophyta</taxon>
        <taxon>Spermatophyta</taxon>
        <taxon>Magnoliopsida</taxon>
        <taxon>eudicotyledons</taxon>
        <taxon>Gunneridae</taxon>
        <taxon>Pentapetalae</taxon>
        <taxon>rosids</taxon>
        <taxon>fabids</taxon>
        <taxon>Fabales</taxon>
        <taxon>Fabaceae</taxon>
        <taxon>Cercidoideae</taxon>
        <taxon>Cercideae</taxon>
        <taxon>Bauhiniinae</taxon>
        <taxon>Bauhinia</taxon>
    </lineage>
</organism>
<proteinExistence type="predicted"/>